<accession>A0A0F9RR01</accession>
<gene>
    <name evidence="1" type="ORF">LCGC14_0864930</name>
</gene>
<name>A0A0F9RR01_9ZZZZ</name>
<dbReference type="AlphaFoldDB" id="A0A0F9RR01"/>
<sequence>MSNDTENHGKKVVAGKLLSKFIRDIASEEYDDPIIKAKGEEAVMVTKAEAIARHIWNVALGYVEEVDIYKDGVKTGVKLETHRPDKWAISIIWDRMEGRVGQADVKAGSDKASLADRVSALGKKHMNQIAKGV</sequence>
<organism evidence="1">
    <name type="scientific">marine sediment metagenome</name>
    <dbReference type="NCBI Taxonomy" id="412755"/>
    <lineage>
        <taxon>unclassified sequences</taxon>
        <taxon>metagenomes</taxon>
        <taxon>ecological metagenomes</taxon>
    </lineage>
</organism>
<comment type="caution">
    <text evidence="1">The sequence shown here is derived from an EMBL/GenBank/DDBJ whole genome shotgun (WGS) entry which is preliminary data.</text>
</comment>
<evidence type="ECO:0000313" key="1">
    <source>
        <dbReference type="EMBL" id="KKN27411.1"/>
    </source>
</evidence>
<proteinExistence type="predicted"/>
<reference evidence="1" key="1">
    <citation type="journal article" date="2015" name="Nature">
        <title>Complex archaea that bridge the gap between prokaryotes and eukaryotes.</title>
        <authorList>
            <person name="Spang A."/>
            <person name="Saw J.H."/>
            <person name="Jorgensen S.L."/>
            <person name="Zaremba-Niedzwiedzka K."/>
            <person name="Martijn J."/>
            <person name="Lind A.E."/>
            <person name="van Eijk R."/>
            <person name="Schleper C."/>
            <person name="Guy L."/>
            <person name="Ettema T.J."/>
        </authorList>
    </citation>
    <scope>NUCLEOTIDE SEQUENCE</scope>
</reference>
<dbReference type="EMBL" id="LAZR01002639">
    <property type="protein sequence ID" value="KKN27411.1"/>
    <property type="molecule type" value="Genomic_DNA"/>
</dbReference>
<protein>
    <submittedName>
        <fullName evidence="1">Uncharacterized protein</fullName>
    </submittedName>
</protein>